<name>A0ABU6R4J5_9FABA</name>
<evidence type="ECO:0008006" key="3">
    <source>
        <dbReference type="Google" id="ProtNLM"/>
    </source>
</evidence>
<evidence type="ECO:0000313" key="2">
    <source>
        <dbReference type="Proteomes" id="UP001341840"/>
    </source>
</evidence>
<accession>A0ABU6R4J5</accession>
<protein>
    <recommendedName>
        <fullName evidence="3">DUF4283 domain-containing protein</fullName>
    </recommendedName>
</protein>
<organism evidence="1 2">
    <name type="scientific">Stylosanthes scabra</name>
    <dbReference type="NCBI Taxonomy" id="79078"/>
    <lineage>
        <taxon>Eukaryota</taxon>
        <taxon>Viridiplantae</taxon>
        <taxon>Streptophyta</taxon>
        <taxon>Embryophyta</taxon>
        <taxon>Tracheophyta</taxon>
        <taxon>Spermatophyta</taxon>
        <taxon>Magnoliopsida</taxon>
        <taxon>eudicotyledons</taxon>
        <taxon>Gunneridae</taxon>
        <taxon>Pentapetalae</taxon>
        <taxon>rosids</taxon>
        <taxon>fabids</taxon>
        <taxon>Fabales</taxon>
        <taxon>Fabaceae</taxon>
        <taxon>Papilionoideae</taxon>
        <taxon>50 kb inversion clade</taxon>
        <taxon>dalbergioids sensu lato</taxon>
        <taxon>Dalbergieae</taxon>
        <taxon>Pterocarpus clade</taxon>
        <taxon>Stylosanthes</taxon>
    </lineage>
</organism>
<proteinExistence type="predicted"/>
<dbReference type="EMBL" id="JASCZI010030220">
    <property type="protein sequence ID" value="MED6118777.1"/>
    <property type="molecule type" value="Genomic_DNA"/>
</dbReference>
<gene>
    <name evidence="1" type="ORF">PIB30_005916</name>
</gene>
<comment type="caution">
    <text evidence="1">The sequence shown here is derived from an EMBL/GenBank/DDBJ whole genome shotgun (WGS) entry which is preliminary data.</text>
</comment>
<evidence type="ECO:0000313" key="1">
    <source>
        <dbReference type="EMBL" id="MED6118777.1"/>
    </source>
</evidence>
<reference evidence="1 2" key="1">
    <citation type="journal article" date="2023" name="Plants (Basel)">
        <title>Bridging the Gap: Combining Genomics and Transcriptomics Approaches to Understand Stylosanthes scabra, an Orphan Legume from the Brazilian Caatinga.</title>
        <authorList>
            <person name="Ferreira-Neto J.R.C."/>
            <person name="da Silva M.D."/>
            <person name="Binneck E."/>
            <person name="de Melo N.F."/>
            <person name="da Silva R.H."/>
            <person name="de Melo A.L.T.M."/>
            <person name="Pandolfi V."/>
            <person name="Bustamante F.O."/>
            <person name="Brasileiro-Vidal A.C."/>
            <person name="Benko-Iseppon A.M."/>
        </authorList>
    </citation>
    <scope>NUCLEOTIDE SEQUENCE [LARGE SCALE GENOMIC DNA]</scope>
    <source>
        <tissue evidence="1">Leaves</tissue>
    </source>
</reference>
<keyword evidence="2" id="KW-1185">Reference proteome</keyword>
<dbReference type="Proteomes" id="UP001341840">
    <property type="component" value="Unassembled WGS sequence"/>
</dbReference>
<sequence length="211" mass="24162">MIDGVWAEDQRDTLGRSLLGCCVKPIEFRKVMNRVLDEWKGEGDIECRVVGPYRRVWIEIMGLPVCMWCKDNIERVARLWGKVLELDDRCGESKSFTTARVLIDCYQWEQVHEWVSIKIDDRVFKVFVKEVGMEMYSVEAHPNLGKSLSVSLDESVSYSHVDETLIGGGRPPVDSERQNLNLLNIIDPQLMTIINDSCLETVPPINGIRGY</sequence>